<organism evidence="4 5">
    <name type="scientific">Planktothrix mougeotii LEGE 06226</name>
    <dbReference type="NCBI Taxonomy" id="1828728"/>
    <lineage>
        <taxon>Bacteria</taxon>
        <taxon>Bacillati</taxon>
        <taxon>Cyanobacteriota</taxon>
        <taxon>Cyanophyceae</taxon>
        <taxon>Oscillatoriophycideae</taxon>
        <taxon>Oscillatoriales</taxon>
        <taxon>Microcoleaceae</taxon>
        <taxon>Planktothrix</taxon>
    </lineage>
</organism>
<dbReference type="NCBIfam" id="TIGR00299">
    <property type="entry name" value="nickel pincer cofactor biosynthesis protein LarC"/>
    <property type="match status" value="1"/>
</dbReference>
<dbReference type="HAMAP" id="MF_01074">
    <property type="entry name" value="LarC"/>
    <property type="match status" value="1"/>
</dbReference>
<accession>A0ABR9ULN7</accession>
<dbReference type="Proteomes" id="UP000640725">
    <property type="component" value="Unassembled WGS sequence"/>
</dbReference>
<dbReference type="EMBL" id="JADEWU010000119">
    <property type="protein sequence ID" value="MBE9146716.1"/>
    <property type="molecule type" value="Genomic_DNA"/>
</dbReference>
<dbReference type="RefSeq" id="WP_190518357.1">
    <property type="nucleotide sequence ID" value="NZ_JADEWU010000119.1"/>
</dbReference>
<keyword evidence="5" id="KW-1185">Reference proteome</keyword>
<name>A0ABR9ULN7_9CYAN</name>
<comment type="caution">
    <text evidence="4">The sequence shown here is derived from an EMBL/GenBank/DDBJ whole genome shotgun (WGS) entry which is preliminary data.</text>
</comment>
<dbReference type="Pfam" id="PF01969">
    <property type="entry name" value="Ni_insertion"/>
    <property type="match status" value="1"/>
</dbReference>
<feature type="region of interest" description="Disordered" evidence="3">
    <location>
        <begin position="68"/>
        <end position="87"/>
    </location>
</feature>
<dbReference type="Gene3D" id="3.30.70.1380">
    <property type="entry name" value="Transcriptional regulatory protein pf0864 domain like"/>
    <property type="match status" value="1"/>
</dbReference>
<keyword evidence="2" id="KW-0456">Lyase</keyword>
<comment type="similarity">
    <text evidence="2">Belongs to the LarC family.</text>
</comment>
<dbReference type="InterPro" id="IPR002822">
    <property type="entry name" value="Ni_insertion"/>
</dbReference>
<evidence type="ECO:0000256" key="3">
    <source>
        <dbReference type="SAM" id="MobiDB-lite"/>
    </source>
</evidence>
<dbReference type="Gene3D" id="3.10.20.300">
    <property type="entry name" value="mk0293 like domain"/>
    <property type="match status" value="1"/>
</dbReference>
<evidence type="ECO:0000313" key="4">
    <source>
        <dbReference type="EMBL" id="MBE9146716.1"/>
    </source>
</evidence>
<evidence type="ECO:0000313" key="5">
    <source>
        <dbReference type="Proteomes" id="UP000640725"/>
    </source>
</evidence>
<proteinExistence type="inferred from homology"/>
<evidence type="ECO:0000256" key="2">
    <source>
        <dbReference type="HAMAP-Rule" id="MF_01074"/>
    </source>
</evidence>
<dbReference type="PANTHER" id="PTHR36566">
    <property type="entry name" value="NICKEL INSERTION PROTEIN-RELATED"/>
    <property type="match status" value="1"/>
</dbReference>
<dbReference type="PANTHER" id="PTHR36566:SF1">
    <property type="entry name" value="PYRIDINIUM-3,5-BISTHIOCARBOXYLIC ACID MONONUCLEOTIDE NICKEL INSERTION PROTEIN"/>
    <property type="match status" value="1"/>
</dbReference>
<protein>
    <recommendedName>
        <fullName evidence="2">Putative nickel insertion protein</fullName>
    </recommendedName>
</protein>
<keyword evidence="1 2" id="KW-0533">Nickel</keyword>
<reference evidence="4 5" key="1">
    <citation type="submission" date="2020-10" db="EMBL/GenBank/DDBJ databases">
        <authorList>
            <person name="Castelo-Branco R."/>
            <person name="Eusebio N."/>
            <person name="Adriana R."/>
            <person name="Vieira A."/>
            <person name="Brugerolle De Fraissinette N."/>
            <person name="Rezende De Castro R."/>
            <person name="Schneider M.P."/>
            <person name="Vasconcelos V."/>
            <person name="Leao P.N."/>
        </authorList>
    </citation>
    <scope>NUCLEOTIDE SEQUENCE [LARGE SCALE GENOMIC DNA]</scope>
    <source>
        <strain evidence="4 5">LEGE 06226</strain>
    </source>
</reference>
<evidence type="ECO:0000256" key="1">
    <source>
        <dbReference type="ARBA" id="ARBA00022596"/>
    </source>
</evidence>
<sequence length="437" mass="48557">MAKIAYFQCPTGISGDMCLGALVHAGVPIDYLKEKLDLLGIGAEYQFKVKSVRRQGQLATKVSVNLTQQQPSPKNIHSHHNQDQAHNHLHQDEIHPTHNLSPTRHLSDIEDIILKGKLPKQVEVWSLAIFRKLAEAEAAVHGIPLEEVHFHEVGATDAIVDIVGTCLGLDWLNIDQFYCSKLPTGGGTVWAAHGQLPVPAPAVLKLFELGKVPVYSNGIERELVTPTGAAIMVTLVEYFGEPPALSIQTIGLGAGSHDFPIPNILRLWIGEHNHLYNPDMDSKSNPEIQTISETIAVLKTQIDDLSPQVISYTFELLFQAGAIDVFSQPITMKKSRLGVLLTIICHPEDRQACEAILFRETTTLGIRYTLQNRSILKRDIQTVQTPYGVVRIKVGFSGEKITNVQPEYEDCAKLAKQHKISWLEVHRLALQSWYNLP</sequence>
<gene>
    <name evidence="4" type="primary">larC</name>
    <name evidence="4" type="ORF">IQ236_26330</name>
</gene>